<keyword evidence="1" id="KW-0812">Transmembrane</keyword>
<reference evidence="2" key="1">
    <citation type="journal article" date="2015" name="Int. J. Syst. Evol. Microbiol.">
        <title>Rhizobium alvei sp. nov., isolated from a freshwater river.</title>
        <authorList>
            <person name="Sheu S.Y."/>
            <person name="Huang H.W."/>
            <person name="Young C.C."/>
            <person name="Chen W.M."/>
        </authorList>
    </citation>
    <scope>NUCLEOTIDE SEQUENCE</scope>
    <source>
        <strain evidence="2">TNR-22</strain>
    </source>
</reference>
<protein>
    <recommendedName>
        <fullName evidence="4">Holin</fullName>
    </recommendedName>
</protein>
<keyword evidence="3" id="KW-1185">Reference proteome</keyword>
<dbReference type="RefSeq" id="WP_304377730.1">
    <property type="nucleotide sequence ID" value="NZ_JAUOZU010000013.1"/>
</dbReference>
<comment type="caution">
    <text evidence="2">The sequence shown here is derived from an EMBL/GenBank/DDBJ whole genome shotgun (WGS) entry which is preliminary data.</text>
</comment>
<feature type="transmembrane region" description="Helical" evidence="1">
    <location>
        <begin position="12"/>
        <end position="29"/>
    </location>
</feature>
<sequence>MEKSWYQSRTIWGGIITAGLSASGIALNFDPATGDFSGNIYQIWQQACTLLAGLLVMYGRTQASAPIRSTRRKK</sequence>
<evidence type="ECO:0000313" key="3">
    <source>
        <dbReference type="Proteomes" id="UP001174932"/>
    </source>
</evidence>
<keyword evidence="1" id="KW-1133">Transmembrane helix</keyword>
<dbReference type="Proteomes" id="UP001174932">
    <property type="component" value="Unassembled WGS sequence"/>
</dbReference>
<keyword evidence="1" id="KW-0472">Membrane</keyword>
<reference evidence="2" key="2">
    <citation type="submission" date="2023-07" db="EMBL/GenBank/DDBJ databases">
        <authorList>
            <person name="Shen H."/>
        </authorList>
    </citation>
    <scope>NUCLEOTIDE SEQUENCE</scope>
    <source>
        <strain evidence="2">TNR-22</strain>
    </source>
</reference>
<accession>A0ABT8YRL7</accession>
<evidence type="ECO:0008006" key="4">
    <source>
        <dbReference type="Google" id="ProtNLM"/>
    </source>
</evidence>
<proteinExistence type="predicted"/>
<evidence type="ECO:0000313" key="2">
    <source>
        <dbReference type="EMBL" id="MDO6965800.1"/>
    </source>
</evidence>
<dbReference type="EMBL" id="JAUOZU010000013">
    <property type="protein sequence ID" value="MDO6965800.1"/>
    <property type="molecule type" value="Genomic_DNA"/>
</dbReference>
<gene>
    <name evidence="2" type="ORF">Q4481_17705</name>
</gene>
<name>A0ABT8YRL7_9HYPH</name>
<feature type="transmembrane region" description="Helical" evidence="1">
    <location>
        <begin position="41"/>
        <end position="59"/>
    </location>
</feature>
<evidence type="ECO:0000256" key="1">
    <source>
        <dbReference type="SAM" id="Phobius"/>
    </source>
</evidence>
<organism evidence="2 3">
    <name type="scientific">Rhizobium alvei</name>
    <dbReference type="NCBI Taxonomy" id="1132659"/>
    <lineage>
        <taxon>Bacteria</taxon>
        <taxon>Pseudomonadati</taxon>
        <taxon>Pseudomonadota</taxon>
        <taxon>Alphaproteobacteria</taxon>
        <taxon>Hyphomicrobiales</taxon>
        <taxon>Rhizobiaceae</taxon>
        <taxon>Rhizobium/Agrobacterium group</taxon>
        <taxon>Rhizobium</taxon>
    </lineage>
</organism>